<sequence length="663" mass="75214">MSSNKNTNYSSLPKEYNLVDKIKESNAYTYLKDKKTGVSQSLDDFSASFKAGGIQYLDQINEYKIYLFGLAVIILVIIMLIIFNPFKVTSNVIYIIVFTIIFFLCAGILGKMFINSKKGIEASQSNFLNKTSIIGAIISFIIILIIIFSEDFKKQKALTLNYCILFAVLSLLIIAYFITTKDDTSNMLKLPRNAQLFYSERTKFTTIFVLYILVISLLYFYNPWNIMTEYLGVSTFLIATFGLIFFFMIFVYHYFLINPAKWSSSDADTSWLQLFTKSIYVIAAFGISGLLLYGLVFWLGAFDKDSYSENHIGKTILNYVMLIGMLAIIWKLANIGGYLEKSPIFSLIINTILYIPCIIVDIFDYLTGQYKQTKQTEMMMLLLGLALFGGYFLIKIFLYPYFSNKFYGQGGKSWVNEPIPTDKQANVASYQELNANVKTDASITANDSDLQNTSEKYNYKYAISFWFYLDSFPPSTSSAYNKVNNLVSYGDNPCVKYDAVHNTLLITVKNDGDTRISLQKPNKNIKEGFSVSDIKNKIENVKTMPVEVDLDDGGNRIIYKQPNVLLQKWNNIVLNYNGGTLDVFYNGKLVKSAIEVVPYMKFDMLTVGSNDGVSGNVANLVYFDTPVNYMQIHTIYESLKDSNPPIIPDAGKNIVEKITGLFN</sequence>
<keyword evidence="1" id="KW-0472">Membrane</keyword>
<feature type="transmembrane region" description="Helical" evidence="1">
    <location>
        <begin position="126"/>
        <end position="147"/>
    </location>
</feature>
<proteinExistence type="predicted"/>
<reference evidence="2" key="1">
    <citation type="journal article" date="2020" name="Nature">
        <title>Giant virus diversity and host interactions through global metagenomics.</title>
        <authorList>
            <person name="Schulz F."/>
            <person name="Roux S."/>
            <person name="Paez-Espino D."/>
            <person name="Jungbluth S."/>
            <person name="Walsh D.A."/>
            <person name="Denef V.J."/>
            <person name="McMahon K.D."/>
            <person name="Konstantinidis K.T."/>
            <person name="Eloe-Fadrosh E.A."/>
            <person name="Kyrpides N.C."/>
            <person name="Woyke T."/>
        </authorList>
    </citation>
    <scope>NUCLEOTIDE SEQUENCE</scope>
    <source>
        <strain evidence="2">GVMAG-M-3300023184-51</strain>
    </source>
</reference>
<feature type="transmembrane region" description="Helical" evidence="1">
    <location>
        <begin position="278"/>
        <end position="301"/>
    </location>
</feature>
<evidence type="ECO:0000313" key="2">
    <source>
        <dbReference type="EMBL" id="QHT88494.1"/>
    </source>
</evidence>
<feature type="transmembrane region" description="Helical" evidence="1">
    <location>
        <begin position="204"/>
        <end position="221"/>
    </location>
</feature>
<organism evidence="2">
    <name type="scientific">viral metagenome</name>
    <dbReference type="NCBI Taxonomy" id="1070528"/>
    <lineage>
        <taxon>unclassified sequences</taxon>
        <taxon>metagenomes</taxon>
        <taxon>organismal metagenomes</taxon>
    </lineage>
</organism>
<feature type="transmembrane region" description="Helical" evidence="1">
    <location>
        <begin position="159"/>
        <end position="179"/>
    </location>
</feature>
<keyword evidence="1" id="KW-1133">Transmembrane helix</keyword>
<feature type="transmembrane region" description="Helical" evidence="1">
    <location>
        <begin position="65"/>
        <end position="86"/>
    </location>
</feature>
<feature type="transmembrane region" description="Helical" evidence="1">
    <location>
        <begin position="316"/>
        <end position="333"/>
    </location>
</feature>
<feature type="transmembrane region" description="Helical" evidence="1">
    <location>
        <begin position="92"/>
        <end position="114"/>
    </location>
</feature>
<dbReference type="AlphaFoldDB" id="A0A6C0I6G7"/>
<accession>A0A6C0I6G7</accession>
<feature type="transmembrane region" description="Helical" evidence="1">
    <location>
        <begin position="233"/>
        <end position="257"/>
    </location>
</feature>
<dbReference type="SUPFAM" id="SSF49899">
    <property type="entry name" value="Concanavalin A-like lectins/glucanases"/>
    <property type="match status" value="1"/>
</dbReference>
<evidence type="ECO:0000256" key="1">
    <source>
        <dbReference type="SAM" id="Phobius"/>
    </source>
</evidence>
<feature type="transmembrane region" description="Helical" evidence="1">
    <location>
        <begin position="345"/>
        <end position="366"/>
    </location>
</feature>
<keyword evidence="1" id="KW-0812">Transmembrane</keyword>
<feature type="transmembrane region" description="Helical" evidence="1">
    <location>
        <begin position="378"/>
        <end position="402"/>
    </location>
</feature>
<name>A0A6C0I6G7_9ZZZZ</name>
<dbReference type="InterPro" id="IPR013320">
    <property type="entry name" value="ConA-like_dom_sf"/>
</dbReference>
<protein>
    <submittedName>
        <fullName evidence="2">Uncharacterized protein</fullName>
    </submittedName>
</protein>
<dbReference type="EMBL" id="MN740118">
    <property type="protein sequence ID" value="QHT88494.1"/>
    <property type="molecule type" value="Genomic_DNA"/>
</dbReference>